<sequence length="190" mass="20496">MQNPLQLRSFYLSARIDPSREITSGVWHRHPGQRLVRVSPIPERAPVSSVVSSSLSGSVSGLDLVVVEMADSGVNETGFSPAQLKTISAIIATAFAQEGAQNQVPPSSSNQPSSPVVVEWEAPKPTLANQASVGNVGPVENDLIKQLAELKDKVEKMSVLKQKDPFTNFHVAEYVLKPTSSTSSKTQFHH</sequence>
<dbReference type="Proteomes" id="UP000027138">
    <property type="component" value="Unassembled WGS sequence"/>
</dbReference>
<dbReference type="AlphaFoldDB" id="A0A067KXW9"/>
<evidence type="ECO:0000313" key="2">
    <source>
        <dbReference type="Proteomes" id="UP000027138"/>
    </source>
</evidence>
<keyword evidence="2" id="KW-1185">Reference proteome</keyword>
<organism evidence="1 2">
    <name type="scientific">Jatropha curcas</name>
    <name type="common">Barbados nut</name>
    <dbReference type="NCBI Taxonomy" id="180498"/>
    <lineage>
        <taxon>Eukaryota</taxon>
        <taxon>Viridiplantae</taxon>
        <taxon>Streptophyta</taxon>
        <taxon>Embryophyta</taxon>
        <taxon>Tracheophyta</taxon>
        <taxon>Spermatophyta</taxon>
        <taxon>Magnoliopsida</taxon>
        <taxon>eudicotyledons</taxon>
        <taxon>Gunneridae</taxon>
        <taxon>Pentapetalae</taxon>
        <taxon>rosids</taxon>
        <taxon>fabids</taxon>
        <taxon>Malpighiales</taxon>
        <taxon>Euphorbiaceae</taxon>
        <taxon>Crotonoideae</taxon>
        <taxon>Jatropheae</taxon>
        <taxon>Jatropha</taxon>
    </lineage>
</organism>
<protein>
    <submittedName>
        <fullName evidence="1">Uncharacterized protein</fullName>
    </submittedName>
</protein>
<name>A0A067KXW9_JATCU</name>
<gene>
    <name evidence="1" type="ORF">JCGZ_07897</name>
</gene>
<proteinExistence type="predicted"/>
<reference evidence="1 2" key="1">
    <citation type="journal article" date="2014" name="PLoS ONE">
        <title>Global Analysis of Gene Expression Profiles in Physic Nut (Jatropha curcas L.) Seedlings Exposed to Salt Stress.</title>
        <authorList>
            <person name="Zhang L."/>
            <person name="Zhang C."/>
            <person name="Wu P."/>
            <person name="Chen Y."/>
            <person name="Li M."/>
            <person name="Jiang H."/>
            <person name="Wu G."/>
        </authorList>
    </citation>
    <scope>NUCLEOTIDE SEQUENCE [LARGE SCALE GENOMIC DNA]</scope>
    <source>
        <strain evidence="2">cv. GZQX0401</strain>
        <tissue evidence="1">Young leaves</tissue>
    </source>
</reference>
<dbReference type="EMBL" id="KK914423">
    <property type="protein sequence ID" value="KDP36679.1"/>
    <property type="molecule type" value="Genomic_DNA"/>
</dbReference>
<evidence type="ECO:0000313" key="1">
    <source>
        <dbReference type="EMBL" id="KDP36679.1"/>
    </source>
</evidence>
<accession>A0A067KXW9</accession>